<feature type="transmembrane region" description="Helical" evidence="2">
    <location>
        <begin position="229"/>
        <end position="250"/>
    </location>
</feature>
<feature type="transmembrane region" description="Helical" evidence="2">
    <location>
        <begin position="195"/>
        <end position="217"/>
    </location>
</feature>
<evidence type="ECO:0000259" key="3">
    <source>
        <dbReference type="Pfam" id="PF13559"/>
    </source>
</evidence>
<keyword evidence="5" id="KW-1185">Reference proteome</keyword>
<feature type="transmembrane region" description="Helical" evidence="2">
    <location>
        <begin position="79"/>
        <end position="96"/>
    </location>
</feature>
<feature type="compositionally biased region" description="Polar residues" evidence="1">
    <location>
        <begin position="136"/>
        <end position="155"/>
    </location>
</feature>
<keyword evidence="2" id="KW-0472">Membrane</keyword>
<sequence length="616" mass="66235">MAPVLIFLMISSLANFFMLVLYHGSYPARVSWTLLMFTMGVVAIARVAIEKDRAYSMGYAGVLGLVTFVSMLRFVDSPIFSAVILVVIAVLADRIVRDCTLIDDDVDASGQGLIDSGRLFVRKQIKPTEPPDESSADSITDQPPQNSGASRRTNAHQPGRTVMYLALAALPLFGLGQFFLRSDPETWARAQKLLAFYLFASLSLLVTTSFLGLRRYLRQRKVEMPADVTVAWLAGGVAMIALILFIAFMAPVPGRLIASIELPEFLDSPDDTVASKSGWGDEAADKTSENAASTSGDPDAAEKEVQDIAAGKDAPAGDVGTGQRKDGPAGDQKGKSPDASGPSDAKSSESKDAPSGKQESNSSDSKQESKGDSGDAKSSPSESQQNDSQPSQDAKSESGESPANEDQAASNESDAKQDRSPQADKNDANDAGSTKQGSSSAAKSNPLRSVANAMPGISSLLKFIIFLALVAIVVAFVWMHRHAIGLWWANWFQPKADDGQPSFDEFLAQENSVPLRSFASFSNPIGREQDPRRVIVITFAAWEAYCREQGIQRSREETPNEFLRRATASQGDASTGLLSAHAVRLVEAYNRILYGRGKATDRDVAAASELWRSMTG</sequence>
<feature type="region of interest" description="Disordered" evidence="1">
    <location>
        <begin position="127"/>
        <end position="155"/>
    </location>
</feature>
<evidence type="ECO:0000313" key="5">
    <source>
        <dbReference type="Proteomes" id="UP000318538"/>
    </source>
</evidence>
<evidence type="ECO:0000256" key="2">
    <source>
        <dbReference type="SAM" id="Phobius"/>
    </source>
</evidence>
<protein>
    <recommendedName>
        <fullName evidence="3">Protein-glutamine gamma-glutamyltransferase-like C-terminal domain-containing protein</fullName>
    </recommendedName>
</protein>
<feature type="compositionally biased region" description="Basic and acidic residues" evidence="1">
    <location>
        <begin position="365"/>
        <end position="375"/>
    </location>
</feature>
<gene>
    <name evidence="4" type="ORF">K227x_56740</name>
</gene>
<dbReference type="Proteomes" id="UP000318538">
    <property type="component" value="Chromosome"/>
</dbReference>
<feature type="transmembrane region" description="Helical" evidence="2">
    <location>
        <begin position="30"/>
        <end position="49"/>
    </location>
</feature>
<feature type="compositionally biased region" description="Basic and acidic residues" evidence="1">
    <location>
        <begin position="323"/>
        <end position="336"/>
    </location>
</feature>
<keyword evidence="2" id="KW-0812">Transmembrane</keyword>
<feature type="compositionally biased region" description="Basic and acidic residues" evidence="1">
    <location>
        <begin position="413"/>
        <end position="428"/>
    </location>
</feature>
<dbReference type="KEGG" id="rlc:K227x_56740"/>
<feature type="domain" description="Protein-glutamine gamma-glutamyltransferase-like C-terminal" evidence="3">
    <location>
        <begin position="541"/>
        <end position="612"/>
    </location>
</feature>
<feature type="region of interest" description="Disordered" evidence="1">
    <location>
        <begin position="272"/>
        <end position="446"/>
    </location>
</feature>
<feature type="compositionally biased region" description="Polar residues" evidence="1">
    <location>
        <begin position="376"/>
        <end position="393"/>
    </location>
</feature>
<accession>A0A517NJE3</accession>
<evidence type="ECO:0000313" key="4">
    <source>
        <dbReference type="EMBL" id="QDT07248.1"/>
    </source>
</evidence>
<feature type="transmembrane region" description="Helical" evidence="2">
    <location>
        <begin position="5"/>
        <end position="24"/>
    </location>
</feature>
<proteinExistence type="predicted"/>
<dbReference type="InterPro" id="IPR025403">
    <property type="entry name" value="TgpA-like_C"/>
</dbReference>
<feature type="transmembrane region" description="Helical" evidence="2">
    <location>
        <begin position="460"/>
        <end position="479"/>
    </location>
</feature>
<name>A0A517NJE3_9BACT</name>
<keyword evidence="2" id="KW-1133">Transmembrane helix</keyword>
<feature type="compositionally biased region" description="Polar residues" evidence="1">
    <location>
        <begin position="431"/>
        <end position="446"/>
    </location>
</feature>
<dbReference type="AlphaFoldDB" id="A0A517NJE3"/>
<feature type="transmembrane region" description="Helical" evidence="2">
    <location>
        <begin position="161"/>
        <end position="180"/>
    </location>
</feature>
<evidence type="ECO:0000256" key="1">
    <source>
        <dbReference type="SAM" id="MobiDB-lite"/>
    </source>
</evidence>
<dbReference type="Pfam" id="PF13559">
    <property type="entry name" value="DUF4129"/>
    <property type="match status" value="1"/>
</dbReference>
<reference evidence="4 5" key="1">
    <citation type="submission" date="2019-02" db="EMBL/GenBank/DDBJ databases">
        <title>Deep-cultivation of Planctomycetes and their phenomic and genomic characterization uncovers novel biology.</title>
        <authorList>
            <person name="Wiegand S."/>
            <person name="Jogler M."/>
            <person name="Boedeker C."/>
            <person name="Pinto D."/>
            <person name="Vollmers J."/>
            <person name="Rivas-Marin E."/>
            <person name="Kohn T."/>
            <person name="Peeters S.H."/>
            <person name="Heuer A."/>
            <person name="Rast P."/>
            <person name="Oberbeckmann S."/>
            <person name="Bunk B."/>
            <person name="Jeske O."/>
            <person name="Meyerdierks A."/>
            <person name="Storesund J.E."/>
            <person name="Kallscheuer N."/>
            <person name="Luecker S."/>
            <person name="Lage O.M."/>
            <person name="Pohl T."/>
            <person name="Merkel B.J."/>
            <person name="Hornburger P."/>
            <person name="Mueller R.-W."/>
            <person name="Bruemmer F."/>
            <person name="Labrenz M."/>
            <person name="Spormann A.M."/>
            <person name="Op den Camp H."/>
            <person name="Overmann J."/>
            <person name="Amann R."/>
            <person name="Jetten M.S.M."/>
            <person name="Mascher T."/>
            <person name="Medema M.H."/>
            <person name="Devos D.P."/>
            <person name="Kaster A.-K."/>
            <person name="Ovreas L."/>
            <person name="Rohde M."/>
            <person name="Galperin M.Y."/>
            <person name="Jogler C."/>
        </authorList>
    </citation>
    <scope>NUCLEOTIDE SEQUENCE [LARGE SCALE GENOMIC DNA]</scope>
    <source>
        <strain evidence="4 5">K22_7</strain>
    </source>
</reference>
<dbReference type="EMBL" id="CP036525">
    <property type="protein sequence ID" value="QDT07248.1"/>
    <property type="molecule type" value="Genomic_DNA"/>
</dbReference>
<organism evidence="4 5">
    <name type="scientific">Rubripirellula lacrimiformis</name>
    <dbReference type="NCBI Taxonomy" id="1930273"/>
    <lineage>
        <taxon>Bacteria</taxon>
        <taxon>Pseudomonadati</taxon>
        <taxon>Planctomycetota</taxon>
        <taxon>Planctomycetia</taxon>
        <taxon>Pirellulales</taxon>
        <taxon>Pirellulaceae</taxon>
        <taxon>Rubripirellula</taxon>
    </lineage>
</organism>